<evidence type="ECO:0000259" key="1">
    <source>
        <dbReference type="PROSITE" id="PS51186"/>
    </source>
</evidence>
<proteinExistence type="predicted"/>
<gene>
    <name evidence="2" type="ORF">SAMN05216231_2481</name>
</gene>
<dbReference type="EMBL" id="FNKD01000003">
    <property type="protein sequence ID" value="SDQ77531.1"/>
    <property type="molecule type" value="Genomic_DNA"/>
</dbReference>
<dbReference type="InterPro" id="IPR000182">
    <property type="entry name" value="GNAT_dom"/>
</dbReference>
<dbReference type="AlphaFoldDB" id="A0A1H1DLX6"/>
<evidence type="ECO:0000313" key="3">
    <source>
        <dbReference type="Proteomes" id="UP000199444"/>
    </source>
</evidence>
<organism evidence="2 3">
    <name type="scientific">Virgibacillus salinus</name>
    <dbReference type="NCBI Taxonomy" id="553311"/>
    <lineage>
        <taxon>Bacteria</taxon>
        <taxon>Bacillati</taxon>
        <taxon>Bacillota</taxon>
        <taxon>Bacilli</taxon>
        <taxon>Bacillales</taxon>
        <taxon>Bacillaceae</taxon>
        <taxon>Virgibacillus</taxon>
    </lineage>
</organism>
<dbReference type="GO" id="GO:0016747">
    <property type="term" value="F:acyltransferase activity, transferring groups other than amino-acyl groups"/>
    <property type="evidence" value="ECO:0007669"/>
    <property type="project" value="InterPro"/>
</dbReference>
<keyword evidence="2" id="KW-0808">Transferase</keyword>
<dbReference type="RefSeq" id="WP_092493305.1">
    <property type="nucleotide sequence ID" value="NZ_FNKD01000003.1"/>
</dbReference>
<evidence type="ECO:0000313" key="2">
    <source>
        <dbReference type="EMBL" id="SDQ77531.1"/>
    </source>
</evidence>
<sequence length="157" mass="18158">MQLFIKNMNEERAIEALNWRYAEPYDLYNNELTNDTLQEFLGGSYHAIVDQDNALFGYFCIGEPAQVPPGRKFGVYSEDMLDVGFGMKPSRTGQGNGFEFCSFIFSYIQENYNDSHHRLTVAIFNERAIHLYEKLGFVKRTEFDTDTTGFITMVREA</sequence>
<dbReference type="STRING" id="553311.SAMN05216231_2481"/>
<keyword evidence="3" id="KW-1185">Reference proteome</keyword>
<dbReference type="SUPFAM" id="SSF55729">
    <property type="entry name" value="Acyl-CoA N-acyltransferases (Nat)"/>
    <property type="match status" value="1"/>
</dbReference>
<protein>
    <submittedName>
        <fullName evidence="2">Acetyltransferase (GNAT) family protein</fullName>
    </submittedName>
</protein>
<dbReference type="PROSITE" id="PS51186">
    <property type="entry name" value="GNAT"/>
    <property type="match status" value="1"/>
</dbReference>
<reference evidence="2 3" key="1">
    <citation type="submission" date="2016-10" db="EMBL/GenBank/DDBJ databases">
        <authorList>
            <person name="de Groot N.N."/>
        </authorList>
    </citation>
    <scope>NUCLEOTIDE SEQUENCE [LARGE SCALE GENOMIC DNA]</scope>
    <source>
        <strain evidence="2 3">CGMCC 1.10449</strain>
    </source>
</reference>
<dbReference type="Pfam" id="PF00583">
    <property type="entry name" value="Acetyltransf_1"/>
    <property type="match status" value="1"/>
</dbReference>
<dbReference type="InterPro" id="IPR016181">
    <property type="entry name" value="Acyl_CoA_acyltransferase"/>
</dbReference>
<name>A0A1H1DLX6_9BACI</name>
<dbReference type="Proteomes" id="UP000199444">
    <property type="component" value="Unassembled WGS sequence"/>
</dbReference>
<dbReference type="Gene3D" id="3.40.630.30">
    <property type="match status" value="1"/>
</dbReference>
<feature type="domain" description="N-acetyltransferase" evidence="1">
    <location>
        <begin position="3"/>
        <end position="157"/>
    </location>
</feature>
<accession>A0A1H1DLX6</accession>